<dbReference type="InterPro" id="IPR009100">
    <property type="entry name" value="AcylCoA_DH/oxidase_NM_dom_sf"/>
</dbReference>
<dbReference type="Proteomes" id="UP000199152">
    <property type="component" value="Unassembled WGS sequence"/>
</dbReference>
<dbReference type="Gene3D" id="2.40.110.10">
    <property type="entry name" value="Butyryl-CoA Dehydrogenase, subunit A, domain 2"/>
    <property type="match status" value="1"/>
</dbReference>
<feature type="domain" description="Acyl-CoA oxidase/dehydrogenase middle" evidence="7">
    <location>
        <begin position="168"/>
        <end position="258"/>
    </location>
</feature>
<dbReference type="InterPro" id="IPR006089">
    <property type="entry name" value="Acyl-CoA_DH_CS"/>
</dbReference>
<dbReference type="AlphaFoldDB" id="A0A1I4ADY7"/>
<name>A0A1I4ADY7_9ACTN</name>
<evidence type="ECO:0000313" key="9">
    <source>
        <dbReference type="EMBL" id="SFK54655.1"/>
    </source>
</evidence>
<dbReference type="InterPro" id="IPR045008">
    <property type="entry name" value="ACX4-like"/>
</dbReference>
<feature type="domain" description="Acyl-CoA dehydrogenase/oxidase C-terminal" evidence="6">
    <location>
        <begin position="275"/>
        <end position="418"/>
    </location>
</feature>
<comment type="similarity">
    <text evidence="2 5">Belongs to the acyl-CoA dehydrogenase family.</text>
</comment>
<organism evidence="9 10">
    <name type="scientific">Geodermatophilus ruber</name>
    <dbReference type="NCBI Taxonomy" id="504800"/>
    <lineage>
        <taxon>Bacteria</taxon>
        <taxon>Bacillati</taxon>
        <taxon>Actinomycetota</taxon>
        <taxon>Actinomycetes</taxon>
        <taxon>Geodermatophilales</taxon>
        <taxon>Geodermatophilaceae</taxon>
        <taxon>Geodermatophilus</taxon>
    </lineage>
</organism>
<dbReference type="FunCoup" id="A0A1I4ADY7">
    <property type="interactions" value="355"/>
</dbReference>
<evidence type="ECO:0000256" key="3">
    <source>
        <dbReference type="ARBA" id="ARBA00022630"/>
    </source>
</evidence>
<dbReference type="GO" id="GO:0003995">
    <property type="term" value="F:acyl-CoA dehydrogenase activity"/>
    <property type="evidence" value="ECO:0007669"/>
    <property type="project" value="InterPro"/>
</dbReference>
<sequence length="432" mass="47114">MGSRIFYTLIRPAGTHGGRRRGTPRLEERCARAARSLPAVTTPDFYALEELLEPEEIEIRDRVRAFCEKEVTPRINEYWERAEFPFELVPRIAELGISGGTVQGYGSPGMSAVAAGLVAAEWARADGSVGTFYGVHSFLAMQSIAMLGSEEQRERWLPAMARMERIGAFGLTEPRHGSDAVALETTARRDGDSYVLDGQKKWIGNGSIADHVIIWARGEDGAVGGYVVDKGTPGYEATVMTGKTALRAVWQAEITLTGVRVPVENKLANCSSFRDVSRVLDRTRYTVAWRALGLATAAYELALAHALGREQFGQPIAGFQLVQDKLARMLAEITSMQLMCWRLSKLADSGRMTAAMASLAKMNHAAKARAIVADARDILGGDGILLDHHVARHHADMEAIFTFEGTDSVQALIVGREITGLSAISGRRPERG</sequence>
<keyword evidence="10" id="KW-1185">Reference proteome</keyword>
<keyword evidence="3 5" id="KW-0285">Flavoprotein</keyword>
<evidence type="ECO:0000259" key="8">
    <source>
        <dbReference type="Pfam" id="PF02771"/>
    </source>
</evidence>
<dbReference type="GO" id="GO:0050660">
    <property type="term" value="F:flavin adenine dinucleotide binding"/>
    <property type="evidence" value="ECO:0007669"/>
    <property type="project" value="InterPro"/>
</dbReference>
<dbReference type="SUPFAM" id="SSF47203">
    <property type="entry name" value="Acyl-CoA dehydrogenase C-terminal domain-like"/>
    <property type="match status" value="1"/>
</dbReference>
<dbReference type="Pfam" id="PF02771">
    <property type="entry name" value="Acyl-CoA_dh_N"/>
    <property type="match status" value="1"/>
</dbReference>
<dbReference type="InterPro" id="IPR006091">
    <property type="entry name" value="Acyl-CoA_Oxase/DH_mid-dom"/>
</dbReference>
<dbReference type="Gene3D" id="1.20.140.10">
    <property type="entry name" value="Butyryl-CoA Dehydrogenase, subunit A, domain 3"/>
    <property type="match status" value="1"/>
</dbReference>
<dbReference type="Pfam" id="PF02770">
    <property type="entry name" value="Acyl-CoA_dh_M"/>
    <property type="match status" value="1"/>
</dbReference>
<dbReference type="InterPro" id="IPR013786">
    <property type="entry name" value="AcylCoA_DH/ox_N"/>
</dbReference>
<dbReference type="InterPro" id="IPR037069">
    <property type="entry name" value="AcylCoA_DH/ox_N_sf"/>
</dbReference>
<dbReference type="PROSITE" id="PS00073">
    <property type="entry name" value="ACYL_COA_DH_2"/>
    <property type="match status" value="1"/>
</dbReference>
<dbReference type="GO" id="GO:0006635">
    <property type="term" value="P:fatty acid beta-oxidation"/>
    <property type="evidence" value="ECO:0007669"/>
    <property type="project" value="InterPro"/>
</dbReference>
<dbReference type="InterPro" id="IPR036250">
    <property type="entry name" value="AcylCo_DH-like_C"/>
</dbReference>
<dbReference type="STRING" id="504800.SAMN04488085_102197"/>
<evidence type="ECO:0000313" key="10">
    <source>
        <dbReference type="Proteomes" id="UP000199152"/>
    </source>
</evidence>
<evidence type="ECO:0000259" key="6">
    <source>
        <dbReference type="Pfam" id="PF00441"/>
    </source>
</evidence>
<protein>
    <submittedName>
        <fullName evidence="9">Glutaryl-CoA dehydrogenase</fullName>
    </submittedName>
</protein>
<evidence type="ECO:0000256" key="1">
    <source>
        <dbReference type="ARBA" id="ARBA00001974"/>
    </source>
</evidence>
<evidence type="ECO:0000256" key="5">
    <source>
        <dbReference type="RuleBase" id="RU362125"/>
    </source>
</evidence>
<dbReference type="PANTHER" id="PTHR43188">
    <property type="entry name" value="ACYL-COENZYME A OXIDASE"/>
    <property type="match status" value="1"/>
</dbReference>
<reference evidence="9 10" key="1">
    <citation type="submission" date="2016-10" db="EMBL/GenBank/DDBJ databases">
        <authorList>
            <person name="de Groot N.N."/>
        </authorList>
    </citation>
    <scope>NUCLEOTIDE SEQUENCE [LARGE SCALE GENOMIC DNA]</scope>
    <source>
        <strain evidence="9 10">DSM 45317</strain>
    </source>
</reference>
<dbReference type="Gene3D" id="1.10.540.10">
    <property type="entry name" value="Acyl-CoA dehydrogenase/oxidase, N-terminal domain"/>
    <property type="match status" value="1"/>
</dbReference>
<proteinExistence type="inferred from homology"/>
<dbReference type="InParanoid" id="A0A1I4ADY7"/>
<evidence type="ECO:0000256" key="4">
    <source>
        <dbReference type="ARBA" id="ARBA00022827"/>
    </source>
</evidence>
<dbReference type="PANTHER" id="PTHR43188:SF1">
    <property type="entry name" value="ACYL-COA DEHYDROGENASE"/>
    <property type="match status" value="1"/>
</dbReference>
<comment type="cofactor">
    <cofactor evidence="1 5">
        <name>FAD</name>
        <dbReference type="ChEBI" id="CHEBI:57692"/>
    </cofactor>
</comment>
<evidence type="ECO:0000256" key="2">
    <source>
        <dbReference type="ARBA" id="ARBA00009347"/>
    </source>
</evidence>
<dbReference type="EMBL" id="FOSW01000002">
    <property type="protein sequence ID" value="SFK54655.1"/>
    <property type="molecule type" value="Genomic_DNA"/>
</dbReference>
<dbReference type="InterPro" id="IPR046373">
    <property type="entry name" value="Acyl-CoA_Oxase/DH_mid-dom_sf"/>
</dbReference>
<dbReference type="OrthoDB" id="9770681at2"/>
<feature type="domain" description="Acyl-CoA dehydrogenase/oxidase N-terminal" evidence="8">
    <location>
        <begin position="54"/>
        <end position="164"/>
    </location>
</feature>
<accession>A0A1I4ADY7</accession>
<keyword evidence="5" id="KW-0560">Oxidoreductase</keyword>
<dbReference type="Pfam" id="PF00441">
    <property type="entry name" value="Acyl-CoA_dh_1"/>
    <property type="match status" value="1"/>
</dbReference>
<dbReference type="SUPFAM" id="SSF56645">
    <property type="entry name" value="Acyl-CoA dehydrogenase NM domain-like"/>
    <property type="match status" value="1"/>
</dbReference>
<keyword evidence="4 5" id="KW-0274">FAD</keyword>
<evidence type="ECO:0000259" key="7">
    <source>
        <dbReference type="Pfam" id="PF02770"/>
    </source>
</evidence>
<dbReference type="InterPro" id="IPR009075">
    <property type="entry name" value="AcylCo_DH/oxidase_C"/>
</dbReference>
<gene>
    <name evidence="9" type="ORF">SAMN04488085_102197</name>
</gene>